<keyword evidence="3" id="KW-1185">Reference proteome</keyword>
<organism evidence="2 3">
    <name type="scientific">Bifidobacterium castoris</name>
    <dbReference type="NCBI Taxonomy" id="2306972"/>
    <lineage>
        <taxon>Bacteria</taxon>
        <taxon>Bacillati</taxon>
        <taxon>Actinomycetota</taxon>
        <taxon>Actinomycetes</taxon>
        <taxon>Bifidobacteriales</taxon>
        <taxon>Bifidobacteriaceae</taxon>
        <taxon>Bifidobacterium</taxon>
    </lineage>
</organism>
<dbReference type="Proteomes" id="UP000288052">
    <property type="component" value="Unassembled WGS sequence"/>
</dbReference>
<evidence type="ECO:0000313" key="2">
    <source>
        <dbReference type="EMBL" id="RSX48920.1"/>
    </source>
</evidence>
<feature type="transmembrane region" description="Helical" evidence="1">
    <location>
        <begin position="6"/>
        <end position="28"/>
    </location>
</feature>
<sequence>MSPLMAFAFGGITACTLIRILTNIIQHLTDQHERRRKP</sequence>
<evidence type="ECO:0000313" key="3">
    <source>
        <dbReference type="Proteomes" id="UP000288052"/>
    </source>
</evidence>
<keyword evidence="1" id="KW-1133">Transmembrane helix</keyword>
<comment type="caution">
    <text evidence="2">The sequence shown here is derived from an EMBL/GenBank/DDBJ whole genome shotgun (WGS) entry which is preliminary data.</text>
</comment>
<keyword evidence="1" id="KW-0812">Transmembrane</keyword>
<evidence type="ECO:0000256" key="1">
    <source>
        <dbReference type="SAM" id="Phobius"/>
    </source>
</evidence>
<accession>A0A430F7N5</accession>
<dbReference type="AlphaFoldDB" id="A0A430F7N5"/>
<name>A0A430F7N5_9BIFI</name>
<protein>
    <submittedName>
        <fullName evidence="2">Uncharacterized protein</fullName>
    </submittedName>
</protein>
<proteinExistence type="predicted"/>
<keyword evidence="1" id="KW-0472">Membrane</keyword>
<reference evidence="2 3" key="1">
    <citation type="submission" date="2018-09" db="EMBL/GenBank/DDBJ databases">
        <title>Characterization of the phylogenetic diversity of five novel species belonging to the genus Bifidobacterium.</title>
        <authorList>
            <person name="Lugli G.A."/>
            <person name="Duranti S."/>
            <person name="Milani C."/>
        </authorList>
    </citation>
    <scope>NUCLEOTIDE SEQUENCE [LARGE SCALE GENOMIC DNA]</scope>
    <source>
        <strain evidence="2 3">2020B</strain>
    </source>
</reference>
<gene>
    <name evidence="2" type="ORF">D2E22_1058</name>
</gene>
<dbReference type="EMBL" id="QXGI01000003">
    <property type="protein sequence ID" value="RSX48920.1"/>
    <property type="molecule type" value="Genomic_DNA"/>
</dbReference>